<dbReference type="InterPro" id="IPR027396">
    <property type="entry name" value="DsrEFH-like"/>
</dbReference>
<sequence>MKKPSFCFILLFLFVSLSNVHAQTKQAGPVIKEYGAVWPIDQPTFKTDTTKVFKAVFDVMDSPDDPKTLNAKIATVARFLNMHAQHGVPAKNLKAVLVIHNKASKDILDNKAYRSRYQTDNPNSGMIRELLDSGVDIIFCGQSSLSRNIPVSETVSGVDLALSAMTALIQLQDEGYRLIKF</sequence>
<dbReference type="InterPro" id="IPR003787">
    <property type="entry name" value="Sulphur_relay_DsrE/F-like"/>
</dbReference>
<protein>
    <submittedName>
        <fullName evidence="2">Uncharacterized protein</fullName>
    </submittedName>
</protein>
<dbReference type="RefSeq" id="WP_161436149.1">
    <property type="nucleotide sequence ID" value="NZ_WXYO01000006.1"/>
</dbReference>
<feature type="chain" id="PRO_5026823396" evidence="1">
    <location>
        <begin position="23"/>
        <end position="181"/>
    </location>
</feature>
<accession>A0A6L9EF35</accession>
<dbReference type="SUPFAM" id="SSF75169">
    <property type="entry name" value="DsrEFH-like"/>
    <property type="match status" value="1"/>
</dbReference>
<dbReference type="Pfam" id="PF02635">
    <property type="entry name" value="DsrE"/>
    <property type="match status" value="1"/>
</dbReference>
<gene>
    <name evidence="2" type="ORF">GTQ38_13920</name>
</gene>
<name>A0A6L9EF35_9FLAO</name>
<keyword evidence="1" id="KW-0732">Signal</keyword>
<dbReference type="Proteomes" id="UP000475249">
    <property type="component" value="Unassembled WGS sequence"/>
</dbReference>
<evidence type="ECO:0000313" key="2">
    <source>
        <dbReference type="EMBL" id="NAS13108.1"/>
    </source>
</evidence>
<dbReference type="AlphaFoldDB" id="A0A6L9EF35"/>
<feature type="signal peptide" evidence="1">
    <location>
        <begin position="1"/>
        <end position="22"/>
    </location>
</feature>
<reference evidence="2 3" key="1">
    <citation type="submission" date="2020-01" db="EMBL/GenBank/DDBJ databases">
        <title>Bacteria diversity of Porities sp.</title>
        <authorList>
            <person name="Wang G."/>
        </authorList>
    </citation>
    <scope>NUCLEOTIDE SEQUENCE [LARGE SCALE GENOMIC DNA]</scope>
    <source>
        <strain evidence="2 3">R33</strain>
    </source>
</reference>
<dbReference type="PANTHER" id="PTHR37691:SF1">
    <property type="entry name" value="BLR3518 PROTEIN"/>
    <property type="match status" value="1"/>
</dbReference>
<dbReference type="PANTHER" id="PTHR37691">
    <property type="entry name" value="BLR3518 PROTEIN"/>
    <property type="match status" value="1"/>
</dbReference>
<evidence type="ECO:0000313" key="3">
    <source>
        <dbReference type="Proteomes" id="UP000475249"/>
    </source>
</evidence>
<dbReference type="Gene3D" id="3.40.1260.10">
    <property type="entry name" value="DsrEFH-like"/>
    <property type="match status" value="1"/>
</dbReference>
<evidence type="ECO:0000256" key="1">
    <source>
        <dbReference type="SAM" id="SignalP"/>
    </source>
</evidence>
<comment type="caution">
    <text evidence="2">The sequence shown here is derived from an EMBL/GenBank/DDBJ whole genome shotgun (WGS) entry which is preliminary data.</text>
</comment>
<proteinExistence type="predicted"/>
<dbReference type="EMBL" id="WXYO01000006">
    <property type="protein sequence ID" value="NAS13108.1"/>
    <property type="molecule type" value="Genomic_DNA"/>
</dbReference>
<organism evidence="2 3">
    <name type="scientific">Poritiphilus flavus</name>
    <dbReference type="NCBI Taxonomy" id="2697053"/>
    <lineage>
        <taxon>Bacteria</taxon>
        <taxon>Pseudomonadati</taxon>
        <taxon>Bacteroidota</taxon>
        <taxon>Flavobacteriia</taxon>
        <taxon>Flavobacteriales</taxon>
        <taxon>Flavobacteriaceae</taxon>
        <taxon>Poritiphilus</taxon>
    </lineage>
</organism>
<keyword evidence="3" id="KW-1185">Reference proteome</keyword>